<dbReference type="SFLD" id="SFLDG01135">
    <property type="entry name" value="C1.5.6:_HAD__Beta-PGM__Phospha"/>
    <property type="match status" value="1"/>
</dbReference>
<comment type="caution">
    <text evidence="3">The sequence shown here is derived from an EMBL/GenBank/DDBJ whole genome shotgun (WGS) entry which is preliminary data.</text>
</comment>
<evidence type="ECO:0000313" key="3">
    <source>
        <dbReference type="EMBL" id="PZR35951.1"/>
    </source>
</evidence>
<dbReference type="GO" id="GO:0005829">
    <property type="term" value="C:cytosol"/>
    <property type="evidence" value="ECO:0007669"/>
    <property type="project" value="TreeGrafter"/>
</dbReference>
<dbReference type="HAMAP" id="MF_01375">
    <property type="entry name" value="PhnX"/>
    <property type="match status" value="1"/>
</dbReference>
<dbReference type="Pfam" id="PF00702">
    <property type="entry name" value="Hydrolase"/>
    <property type="match status" value="1"/>
</dbReference>
<dbReference type="InterPro" id="IPR006439">
    <property type="entry name" value="HAD-SF_hydro_IA"/>
</dbReference>
<dbReference type="SFLD" id="SFLDS00003">
    <property type="entry name" value="Haloacid_Dehalogenase"/>
    <property type="match status" value="1"/>
</dbReference>
<comment type="catalytic activity">
    <reaction evidence="2">
        <text>phosphonoacetaldehyde + H2O = acetaldehyde + phosphate + H(+)</text>
        <dbReference type="Rhea" id="RHEA:18905"/>
        <dbReference type="ChEBI" id="CHEBI:15343"/>
        <dbReference type="ChEBI" id="CHEBI:15377"/>
        <dbReference type="ChEBI" id="CHEBI:15378"/>
        <dbReference type="ChEBI" id="CHEBI:43474"/>
        <dbReference type="ChEBI" id="CHEBI:58383"/>
        <dbReference type="EC" id="3.11.1.1"/>
    </reaction>
</comment>
<dbReference type="GO" id="GO:0000287">
    <property type="term" value="F:magnesium ion binding"/>
    <property type="evidence" value="ECO:0007669"/>
    <property type="project" value="UniProtKB-UniRule"/>
</dbReference>
<dbReference type="Proteomes" id="UP000249393">
    <property type="component" value="Unassembled WGS sequence"/>
</dbReference>
<dbReference type="GO" id="GO:0006281">
    <property type="term" value="P:DNA repair"/>
    <property type="evidence" value="ECO:0007669"/>
    <property type="project" value="TreeGrafter"/>
</dbReference>
<gene>
    <name evidence="2" type="primary">phnX</name>
    <name evidence="3" type="ORF">DI526_04995</name>
</gene>
<dbReference type="InterPro" id="IPR006323">
    <property type="entry name" value="Phosphonoacetald_hydro"/>
</dbReference>
<dbReference type="Gene3D" id="3.40.50.1000">
    <property type="entry name" value="HAD superfamily/HAD-like"/>
    <property type="match status" value="1"/>
</dbReference>
<evidence type="ECO:0000313" key="4">
    <source>
        <dbReference type="Proteomes" id="UP000249393"/>
    </source>
</evidence>
<evidence type="ECO:0000256" key="1">
    <source>
        <dbReference type="ARBA" id="ARBA00023270"/>
    </source>
</evidence>
<dbReference type="SUPFAM" id="SSF56784">
    <property type="entry name" value="HAD-like"/>
    <property type="match status" value="1"/>
</dbReference>
<dbReference type="InterPro" id="IPR023198">
    <property type="entry name" value="PGP-like_dom2"/>
</dbReference>
<dbReference type="AlphaFoldDB" id="A0A2W5XE90"/>
<feature type="binding site" evidence="2">
    <location>
        <position position="12"/>
    </location>
    <ligand>
        <name>Mg(2+)</name>
        <dbReference type="ChEBI" id="CHEBI:18420"/>
    </ligand>
</feature>
<dbReference type="PANTHER" id="PTHR43434">
    <property type="entry name" value="PHOSPHOGLYCOLATE PHOSPHATASE"/>
    <property type="match status" value="1"/>
</dbReference>
<name>A0A2W5XE90_9CAUL</name>
<dbReference type="GO" id="GO:0008967">
    <property type="term" value="F:phosphoglycolate phosphatase activity"/>
    <property type="evidence" value="ECO:0007669"/>
    <property type="project" value="TreeGrafter"/>
</dbReference>
<feature type="active site" description="Schiff-base intermediate with substrate" evidence="2">
    <location>
        <position position="53"/>
    </location>
</feature>
<keyword evidence="2" id="KW-0460">Magnesium</keyword>
<comment type="cofactor">
    <cofactor evidence="2">
        <name>Mg(2+)</name>
        <dbReference type="ChEBI" id="CHEBI:18420"/>
    </cofactor>
    <text evidence="2">Binds 1 Mg(2+) ion per subunit.</text>
</comment>
<keyword evidence="1 2" id="KW-0704">Schiff base</keyword>
<dbReference type="GO" id="GO:0050194">
    <property type="term" value="F:phosphonoacetaldehyde hydrolase activity"/>
    <property type="evidence" value="ECO:0007669"/>
    <property type="project" value="UniProtKB-UniRule"/>
</dbReference>
<dbReference type="InterPro" id="IPR050155">
    <property type="entry name" value="HAD-like_hydrolase_sf"/>
</dbReference>
<proteinExistence type="inferred from homology"/>
<feature type="binding site" evidence="2">
    <location>
        <position position="186"/>
    </location>
    <ligand>
        <name>Mg(2+)</name>
        <dbReference type="ChEBI" id="CHEBI:18420"/>
    </ligand>
</feature>
<protein>
    <recommendedName>
        <fullName evidence="2">Phosphonoacetaldehyde hydrolase</fullName>
        <shortName evidence="2">Phosphonatase</shortName>
        <ecNumber evidence="2">3.11.1.1</ecNumber>
    </recommendedName>
    <alternativeName>
        <fullName evidence="2">Phosphonoacetaldehyde phosphonohydrolase</fullName>
    </alternativeName>
</protein>
<dbReference type="NCBIfam" id="TIGR01422">
    <property type="entry name" value="phosphonatase"/>
    <property type="match status" value="1"/>
</dbReference>
<feature type="active site" description="Nucleophile" evidence="2">
    <location>
        <position position="12"/>
    </location>
</feature>
<dbReference type="RefSeq" id="WP_304274871.1">
    <property type="nucleotide sequence ID" value="NZ_QFQZ01000010.1"/>
</dbReference>
<dbReference type="EC" id="3.11.1.1" evidence="2"/>
<reference evidence="3 4" key="1">
    <citation type="submission" date="2017-08" db="EMBL/GenBank/DDBJ databases">
        <title>Infants hospitalized years apart are colonized by the same room-sourced microbial strains.</title>
        <authorList>
            <person name="Brooks B."/>
            <person name="Olm M.R."/>
            <person name="Firek B.A."/>
            <person name="Baker R."/>
            <person name="Thomas B.C."/>
            <person name="Morowitz M.J."/>
            <person name="Banfield J.F."/>
        </authorList>
    </citation>
    <scope>NUCLEOTIDE SEQUENCE [LARGE SCALE GENOMIC DNA]</scope>
    <source>
        <strain evidence="3">S2_003_000_R2_4</strain>
    </source>
</reference>
<sequence length="270" mass="28415">MTQSPIRAVIFDWAGTMVDFGCRAPVLALQAVFAEAGVEITEAEARRDMGRAKRDHIRALLAAPRVGEAWRLRHGQAAGEHDVDRLHDAVEPRMRAAARDCAALIPGAASLVADLRARGVRIGSSTGYTRPMMADILALAAEQGYAPDVVVCAGETREGRPSPLMMWKALVDLGAWPARACVKVDDAVVGIAEGREAGAWTIGLSASGNGVGLSQEALSDLPAEDRAARVAASAQALANADAHYVVETVAELGPVLAEIEARIARGERPS</sequence>
<dbReference type="EMBL" id="QFQZ01000010">
    <property type="protein sequence ID" value="PZR35951.1"/>
    <property type="molecule type" value="Genomic_DNA"/>
</dbReference>
<dbReference type="InterPro" id="IPR036412">
    <property type="entry name" value="HAD-like_sf"/>
</dbReference>
<organism evidence="3 4">
    <name type="scientific">Caulobacter segnis</name>
    <dbReference type="NCBI Taxonomy" id="88688"/>
    <lineage>
        <taxon>Bacteria</taxon>
        <taxon>Pseudomonadati</taxon>
        <taxon>Pseudomonadota</taxon>
        <taxon>Alphaproteobacteria</taxon>
        <taxon>Caulobacterales</taxon>
        <taxon>Caulobacteraceae</taxon>
        <taxon>Caulobacter</taxon>
    </lineage>
</organism>
<dbReference type="NCBIfam" id="TIGR01509">
    <property type="entry name" value="HAD-SF-IA-v3"/>
    <property type="match status" value="1"/>
</dbReference>
<keyword evidence="2 3" id="KW-0378">Hydrolase</keyword>
<dbReference type="GO" id="GO:0019700">
    <property type="term" value="P:organic phosphonate catabolic process"/>
    <property type="evidence" value="ECO:0007669"/>
    <property type="project" value="InterPro"/>
</dbReference>
<keyword evidence="2" id="KW-0479">Metal-binding</keyword>
<evidence type="ECO:0000256" key="2">
    <source>
        <dbReference type="HAMAP-Rule" id="MF_01375"/>
    </source>
</evidence>
<accession>A0A2W5XE90</accession>
<comment type="similarity">
    <text evidence="2">Belongs to the HAD-like hydrolase superfamily. PhnX family.</text>
</comment>
<dbReference type="PANTHER" id="PTHR43434:SF19">
    <property type="entry name" value="PHOSPHONOACETALDEHYDE HYDROLASE"/>
    <property type="match status" value="1"/>
</dbReference>
<feature type="binding site" evidence="2">
    <location>
        <position position="14"/>
    </location>
    <ligand>
        <name>Mg(2+)</name>
        <dbReference type="ChEBI" id="CHEBI:18420"/>
    </ligand>
</feature>
<dbReference type="InterPro" id="IPR023214">
    <property type="entry name" value="HAD_sf"/>
</dbReference>
<dbReference type="Gene3D" id="1.10.150.240">
    <property type="entry name" value="Putative phosphatase, domain 2"/>
    <property type="match status" value="1"/>
</dbReference>
<dbReference type="SFLD" id="SFLDG01129">
    <property type="entry name" value="C1.5:_HAD__Beta-PGM__Phosphata"/>
    <property type="match status" value="1"/>
</dbReference>
<comment type="subunit">
    <text evidence="2">Homodimer.</text>
</comment>
<comment type="function">
    <text evidence="2">Involved in phosphonate degradation.</text>
</comment>